<dbReference type="KEGG" id="gsn:YC6258_03372"/>
<dbReference type="Pfam" id="PF01207">
    <property type="entry name" value="Dus"/>
    <property type="match status" value="1"/>
</dbReference>
<dbReference type="SUPFAM" id="SSF51395">
    <property type="entry name" value="FMN-linked oxidoreductases"/>
    <property type="match status" value="1"/>
</dbReference>
<comment type="similarity">
    <text evidence="10">Belongs to the dus family.</text>
</comment>
<comment type="catalytic activity">
    <reaction evidence="9">
        <text>5,6-dihydrouridine(20) in tRNA + NAD(+) = uridine(20) in tRNA + NADH + H(+)</text>
        <dbReference type="Rhea" id="RHEA:53340"/>
        <dbReference type="Rhea" id="RHEA-COMP:13533"/>
        <dbReference type="Rhea" id="RHEA-COMP:13534"/>
        <dbReference type="ChEBI" id="CHEBI:15378"/>
        <dbReference type="ChEBI" id="CHEBI:57540"/>
        <dbReference type="ChEBI" id="CHEBI:57945"/>
        <dbReference type="ChEBI" id="CHEBI:65315"/>
        <dbReference type="ChEBI" id="CHEBI:74443"/>
        <dbReference type="EC" id="1.3.1.91"/>
    </reaction>
</comment>
<dbReference type="STRING" id="1445510.YC6258_03372"/>
<dbReference type="PANTHER" id="PTHR42907">
    <property type="entry name" value="FMN-LINKED OXIDOREDUCTASES SUPERFAMILY PROTEIN"/>
    <property type="match status" value="1"/>
</dbReference>
<dbReference type="Proteomes" id="UP000032266">
    <property type="component" value="Chromosome"/>
</dbReference>
<keyword evidence="6 9" id="KW-0521">NADP</keyword>
<evidence type="ECO:0000256" key="2">
    <source>
        <dbReference type="ARBA" id="ARBA00022555"/>
    </source>
</evidence>
<evidence type="ECO:0000256" key="11">
    <source>
        <dbReference type="PIRSR" id="PIRSR006621-1"/>
    </source>
</evidence>
<comment type="catalytic activity">
    <reaction evidence="9">
        <text>5,6-dihydrouridine(20a) in tRNA + NAD(+) = uridine(20a) in tRNA + NADH + H(+)</text>
        <dbReference type="Rhea" id="RHEA:53348"/>
        <dbReference type="Rhea" id="RHEA-COMP:13535"/>
        <dbReference type="Rhea" id="RHEA-COMP:13536"/>
        <dbReference type="ChEBI" id="CHEBI:15378"/>
        <dbReference type="ChEBI" id="CHEBI:57540"/>
        <dbReference type="ChEBI" id="CHEBI:57945"/>
        <dbReference type="ChEBI" id="CHEBI:65315"/>
        <dbReference type="ChEBI" id="CHEBI:74443"/>
    </reaction>
</comment>
<feature type="site" description="Interacts with tRNA; defines subfamily-specific binding signature" evidence="9">
    <location>
        <position position="297"/>
    </location>
</feature>
<dbReference type="HOGENOM" id="CLU_013299_2_1_6"/>
<dbReference type="PIRSF" id="PIRSF006621">
    <property type="entry name" value="Dus"/>
    <property type="match status" value="1"/>
</dbReference>
<dbReference type="RefSeq" id="WP_082070741.1">
    <property type="nucleotide sequence ID" value="NZ_CP007142.1"/>
</dbReference>
<accession>A0A0C5VPR2</accession>
<feature type="binding site" evidence="9 12">
    <location>
        <position position="65"/>
    </location>
    <ligand>
        <name>FMN</name>
        <dbReference type="ChEBI" id="CHEBI:58210"/>
    </ligand>
</feature>
<comment type="catalytic activity">
    <reaction evidence="9">
        <text>5,6-dihydrouridine(20) in tRNA + NADP(+) = uridine(20) in tRNA + NADPH + H(+)</text>
        <dbReference type="Rhea" id="RHEA:53336"/>
        <dbReference type="Rhea" id="RHEA-COMP:13533"/>
        <dbReference type="Rhea" id="RHEA-COMP:13534"/>
        <dbReference type="ChEBI" id="CHEBI:15378"/>
        <dbReference type="ChEBI" id="CHEBI:57783"/>
        <dbReference type="ChEBI" id="CHEBI:58349"/>
        <dbReference type="ChEBI" id="CHEBI:65315"/>
        <dbReference type="ChEBI" id="CHEBI:74443"/>
        <dbReference type="EC" id="1.3.1.91"/>
    </reaction>
</comment>
<evidence type="ECO:0000313" key="14">
    <source>
        <dbReference type="EMBL" id="AJQ95408.1"/>
    </source>
</evidence>
<feature type="binding site" evidence="9 12">
    <location>
        <position position="134"/>
    </location>
    <ligand>
        <name>FMN</name>
        <dbReference type="ChEBI" id="CHEBI:58210"/>
    </ligand>
</feature>
<evidence type="ECO:0000259" key="13">
    <source>
        <dbReference type="Pfam" id="PF01207"/>
    </source>
</evidence>
<feature type="domain" description="DUS-like FMN-binding" evidence="13">
    <location>
        <begin position="10"/>
        <end position="319"/>
    </location>
</feature>
<dbReference type="GO" id="GO:0050660">
    <property type="term" value="F:flavin adenine dinucleotide binding"/>
    <property type="evidence" value="ECO:0007669"/>
    <property type="project" value="InterPro"/>
</dbReference>
<evidence type="ECO:0000256" key="6">
    <source>
        <dbReference type="ARBA" id="ARBA00022857"/>
    </source>
</evidence>
<dbReference type="HAMAP" id="MF_02041">
    <property type="entry name" value="DusA_subfam"/>
    <property type="match status" value="1"/>
</dbReference>
<dbReference type="InterPro" id="IPR018517">
    <property type="entry name" value="tRNA_hU_synthase_CS"/>
</dbReference>
<dbReference type="PROSITE" id="PS01136">
    <property type="entry name" value="UPF0034"/>
    <property type="match status" value="1"/>
</dbReference>
<dbReference type="GO" id="GO:0102266">
    <property type="term" value="F:tRNA-dihydrouridine20a synthase activity"/>
    <property type="evidence" value="ECO:0007669"/>
    <property type="project" value="RHEA"/>
</dbReference>
<evidence type="ECO:0000256" key="7">
    <source>
        <dbReference type="ARBA" id="ARBA00022884"/>
    </source>
</evidence>
<feature type="binding site" evidence="9 12">
    <location>
        <begin position="228"/>
        <end position="229"/>
    </location>
    <ligand>
        <name>FMN</name>
        <dbReference type="ChEBI" id="CHEBI:58210"/>
    </ligand>
</feature>
<organism evidence="14 15">
    <name type="scientific">Gynuella sunshinyii YC6258</name>
    <dbReference type="NCBI Taxonomy" id="1445510"/>
    <lineage>
        <taxon>Bacteria</taxon>
        <taxon>Pseudomonadati</taxon>
        <taxon>Pseudomonadota</taxon>
        <taxon>Gammaproteobacteria</taxon>
        <taxon>Oceanospirillales</taxon>
        <taxon>Saccharospirillaceae</taxon>
        <taxon>Gynuella</taxon>
    </lineage>
</organism>
<sequence>MAIDRRFCTAPMMDLSDRHCRYMWRQLSKHAVLYTEMVTSAALTRSKDIDRFLDYSELEQPLALQVGGYDTRELATAARLAEKWQYAELNLNVGCPSDRVQNGLIGAVLMKHPEKVQDAFRAMTDHCSLPVTIKHRIGVDDLDSYGFVRDFIGSQYHAGCRVFIVHARKAILQGLSPKENREIPPLKYETVYALKKDFPDCEIIINGGIKTIDECHEHLEHVDGVMVGREAYYNPMMLKDIDDQIYGSTGSNMTDIQLLHAMVPYVGQLARQNIPVKFILKHLLAVVQGKPGARAFRRFLSQNMHKTPQNSHLLSQALKLIQ</sequence>
<dbReference type="InterPro" id="IPR013785">
    <property type="entry name" value="Aldolase_TIM"/>
</dbReference>
<protein>
    <recommendedName>
        <fullName evidence="9">tRNA-dihydrouridine(20/20a) synthase</fullName>
        <ecNumber evidence="9">1.3.1.91</ecNumber>
    </recommendedName>
    <alternativeName>
        <fullName evidence="9">U20-specific dihydrouridine synthase</fullName>
        <shortName evidence="9">U20-specific Dus</shortName>
    </alternativeName>
    <alternativeName>
        <fullName evidence="9">tRNA-dihydrouridine synthase A</fullName>
    </alternativeName>
</protein>
<name>A0A0C5VPR2_9GAMM</name>
<evidence type="ECO:0000256" key="10">
    <source>
        <dbReference type="PIRNR" id="PIRNR006621"/>
    </source>
</evidence>
<feature type="site" description="Interacts with tRNA; defines subfamily-specific binding signature" evidence="9">
    <location>
        <position position="178"/>
    </location>
</feature>
<comment type="function">
    <text evidence="9">Catalyzes the synthesis of 5,6-dihydrouridine (D), a modified base found in the D-loop of most tRNAs, via the reduction of the C5-C6 double bond in target uridines. Specifically modifies U20 and U20a in tRNAs.</text>
</comment>
<dbReference type="Gene3D" id="3.20.20.70">
    <property type="entry name" value="Aldolase class I"/>
    <property type="match status" value="1"/>
</dbReference>
<comment type="cofactor">
    <cofactor evidence="1 9 10 12">
        <name>FMN</name>
        <dbReference type="ChEBI" id="CHEBI:58210"/>
    </cofactor>
</comment>
<dbReference type="AlphaFoldDB" id="A0A0C5VPR2"/>
<evidence type="ECO:0000256" key="12">
    <source>
        <dbReference type="PIRSR" id="PIRSR006621-2"/>
    </source>
</evidence>
<dbReference type="NCBIfam" id="TIGR00742">
    <property type="entry name" value="yjbN"/>
    <property type="match status" value="1"/>
</dbReference>
<evidence type="ECO:0000313" key="15">
    <source>
        <dbReference type="Proteomes" id="UP000032266"/>
    </source>
</evidence>
<gene>
    <name evidence="9" type="primary">dusA</name>
    <name evidence="14" type="ORF">YC6258_03372</name>
</gene>
<keyword evidence="15" id="KW-1185">Reference proteome</keyword>
<evidence type="ECO:0000256" key="3">
    <source>
        <dbReference type="ARBA" id="ARBA00022630"/>
    </source>
</evidence>
<keyword evidence="12" id="KW-0547">Nucleotide-binding</keyword>
<dbReference type="Gene3D" id="1.20.120.1460">
    <property type="match status" value="1"/>
</dbReference>
<reference evidence="14 15" key="1">
    <citation type="submission" date="2014-01" db="EMBL/GenBank/DDBJ databases">
        <title>Full genme sequencing of cellulolytic bacterium Gynuella sunshinyii YC6258T gen. nov., sp. nov.</title>
        <authorList>
            <person name="Khan H."/>
            <person name="Chung E.J."/>
            <person name="Chung Y.R."/>
        </authorList>
    </citation>
    <scope>NUCLEOTIDE SEQUENCE [LARGE SCALE GENOMIC DNA]</scope>
    <source>
        <strain evidence="14 15">YC6258</strain>
    </source>
</reference>
<dbReference type="EC" id="1.3.1.91" evidence="9"/>
<dbReference type="CDD" id="cd02801">
    <property type="entry name" value="DUS_like_FMN"/>
    <property type="match status" value="1"/>
</dbReference>
<dbReference type="PATRIC" id="fig|1445510.3.peg.3334"/>
<dbReference type="InterPro" id="IPR035587">
    <property type="entry name" value="DUS-like_FMN-bd"/>
</dbReference>
<dbReference type="OrthoDB" id="9783413at2"/>
<comment type="catalytic activity">
    <reaction evidence="9">
        <text>5,6-dihydrouridine(20a) in tRNA + NADP(+) = uridine(20a) in tRNA + NADPH + H(+)</text>
        <dbReference type="Rhea" id="RHEA:53344"/>
        <dbReference type="Rhea" id="RHEA-COMP:13535"/>
        <dbReference type="Rhea" id="RHEA-COMP:13536"/>
        <dbReference type="ChEBI" id="CHEBI:15378"/>
        <dbReference type="ChEBI" id="CHEBI:57783"/>
        <dbReference type="ChEBI" id="CHEBI:58349"/>
        <dbReference type="ChEBI" id="CHEBI:65315"/>
        <dbReference type="ChEBI" id="CHEBI:74443"/>
    </reaction>
</comment>
<keyword evidence="3 9" id="KW-0285">Flavoprotein</keyword>
<evidence type="ECO:0000256" key="4">
    <source>
        <dbReference type="ARBA" id="ARBA00022643"/>
    </source>
</evidence>
<dbReference type="GO" id="GO:0102264">
    <property type="term" value="F:tRNA-dihydrouridine20 synthase activity"/>
    <property type="evidence" value="ECO:0007669"/>
    <property type="project" value="UniProtKB-EC"/>
</dbReference>
<dbReference type="GO" id="GO:0010181">
    <property type="term" value="F:FMN binding"/>
    <property type="evidence" value="ECO:0007669"/>
    <property type="project" value="UniProtKB-UniRule"/>
</dbReference>
<keyword evidence="4 9" id="KW-0288">FMN</keyword>
<feature type="site" description="Interacts with tRNA" evidence="9">
    <location>
        <position position="92"/>
    </location>
</feature>
<keyword evidence="2 9" id="KW-0820">tRNA-binding</keyword>
<feature type="active site" description="Proton donor" evidence="9 11">
    <location>
        <position position="95"/>
    </location>
</feature>
<evidence type="ECO:0000256" key="9">
    <source>
        <dbReference type="HAMAP-Rule" id="MF_02041"/>
    </source>
</evidence>
<feature type="site" description="Interacts with tRNA; defines subfamily-specific binding signature" evidence="9">
    <location>
        <position position="294"/>
    </location>
</feature>
<keyword evidence="7 9" id="KW-0694">RNA-binding</keyword>
<dbReference type="GO" id="GO:0000049">
    <property type="term" value="F:tRNA binding"/>
    <property type="evidence" value="ECO:0007669"/>
    <property type="project" value="UniProtKB-UniRule"/>
</dbReference>
<dbReference type="EMBL" id="CP007142">
    <property type="protein sequence ID" value="AJQ95408.1"/>
    <property type="molecule type" value="Genomic_DNA"/>
</dbReference>
<feature type="binding site" evidence="9 12">
    <location>
        <begin position="206"/>
        <end position="208"/>
    </location>
    <ligand>
        <name>FMN</name>
        <dbReference type="ChEBI" id="CHEBI:58210"/>
    </ligand>
</feature>
<dbReference type="InterPro" id="IPR004653">
    <property type="entry name" value="DusA"/>
</dbReference>
<comment type="similarity">
    <text evidence="9">Belongs to the Dus family. DusA subfamily.</text>
</comment>
<evidence type="ECO:0000256" key="1">
    <source>
        <dbReference type="ARBA" id="ARBA00001917"/>
    </source>
</evidence>
<dbReference type="InterPro" id="IPR001269">
    <property type="entry name" value="DUS_fam"/>
</dbReference>
<keyword evidence="5 9" id="KW-0819">tRNA processing</keyword>
<dbReference type="PANTHER" id="PTHR42907:SF1">
    <property type="entry name" value="FMN-LINKED OXIDOREDUCTASES SUPERFAMILY PROTEIN"/>
    <property type="match status" value="1"/>
</dbReference>
<feature type="binding site" evidence="9 12">
    <location>
        <begin position="11"/>
        <end position="13"/>
    </location>
    <ligand>
        <name>FMN</name>
        <dbReference type="ChEBI" id="CHEBI:58210"/>
    </ligand>
</feature>
<keyword evidence="8 9" id="KW-0560">Oxidoreductase</keyword>
<evidence type="ECO:0000256" key="8">
    <source>
        <dbReference type="ARBA" id="ARBA00023002"/>
    </source>
</evidence>
<dbReference type="NCBIfam" id="NF008774">
    <property type="entry name" value="PRK11815.1"/>
    <property type="match status" value="1"/>
</dbReference>
<proteinExistence type="inferred from homology"/>
<evidence type="ECO:0000256" key="5">
    <source>
        <dbReference type="ARBA" id="ARBA00022694"/>
    </source>
</evidence>
<feature type="binding site" evidence="9 12">
    <location>
        <position position="166"/>
    </location>
    <ligand>
        <name>FMN</name>
        <dbReference type="ChEBI" id="CHEBI:58210"/>
    </ligand>
</feature>
<feature type="site" description="Interacts with tRNA" evidence="9">
    <location>
        <position position="181"/>
    </location>
</feature>